<gene>
    <name evidence="1" type="ORF">C7455_101951</name>
</gene>
<evidence type="ECO:0000313" key="2">
    <source>
        <dbReference type="Proteomes" id="UP000245708"/>
    </source>
</evidence>
<comment type="caution">
    <text evidence="1">The sequence shown here is derived from an EMBL/GenBank/DDBJ whole genome shotgun (WGS) entry which is preliminary data.</text>
</comment>
<keyword evidence="2" id="KW-1185">Reference proteome</keyword>
<name>A0A316GR82_9RHOB</name>
<dbReference type="AlphaFoldDB" id="A0A316GR82"/>
<sequence length="246" mass="26878">MLLPDEVGLPRQDPALWNASHFDPRVTRVAAIDPGFVWGLDDGDAAALVPDALLIGLGDSETQIMATDFTENGLPLWSPTRGSCGLLRRSTLRRPLRANWQGPRYWKRIKMTLSAPTRPARTVQRCVPRSSPRLPTHWACERTCRSPLVGERRLVRTGGRSEPECVAKSRNGGLGEAGYAARDGLERPAWAADARNKSRYPFVERRLALSLICVWPPAMACQSAVGAADMSRVMTGSTAPGRALPA</sequence>
<reference evidence="1 2" key="1">
    <citation type="submission" date="2018-05" db="EMBL/GenBank/DDBJ databases">
        <title>Genomic Encyclopedia of Type Strains, Phase IV (KMG-IV): sequencing the most valuable type-strain genomes for metagenomic binning, comparative biology and taxonomic classification.</title>
        <authorList>
            <person name="Goeker M."/>
        </authorList>
    </citation>
    <scope>NUCLEOTIDE SEQUENCE [LARGE SCALE GENOMIC DNA]</scope>
    <source>
        <strain evidence="1 2">DSM 16097</strain>
    </source>
</reference>
<dbReference type="Proteomes" id="UP000245708">
    <property type="component" value="Unassembled WGS sequence"/>
</dbReference>
<accession>A0A316GR82</accession>
<protein>
    <submittedName>
        <fullName evidence="1">Uncharacterized protein</fullName>
    </submittedName>
</protein>
<organism evidence="1 2">
    <name type="scientific">Roseicyclus mahoneyensis</name>
    <dbReference type="NCBI Taxonomy" id="164332"/>
    <lineage>
        <taxon>Bacteria</taxon>
        <taxon>Pseudomonadati</taxon>
        <taxon>Pseudomonadota</taxon>
        <taxon>Alphaproteobacteria</taxon>
        <taxon>Rhodobacterales</taxon>
        <taxon>Roseobacteraceae</taxon>
        <taxon>Roseicyclus</taxon>
    </lineage>
</organism>
<evidence type="ECO:0000313" key="1">
    <source>
        <dbReference type="EMBL" id="PWK62911.1"/>
    </source>
</evidence>
<proteinExistence type="predicted"/>
<dbReference type="EMBL" id="QGGW01000001">
    <property type="protein sequence ID" value="PWK62911.1"/>
    <property type="molecule type" value="Genomic_DNA"/>
</dbReference>